<evidence type="ECO:0000313" key="7">
    <source>
        <dbReference type="Proteomes" id="UP000443353"/>
    </source>
</evidence>
<evidence type="ECO:0000256" key="2">
    <source>
        <dbReference type="ARBA" id="ARBA00022741"/>
    </source>
</evidence>
<dbReference type="GO" id="GO:0009396">
    <property type="term" value="P:folic acid-containing compound biosynthetic process"/>
    <property type="evidence" value="ECO:0007669"/>
    <property type="project" value="TreeGrafter"/>
</dbReference>
<dbReference type="InterPro" id="IPR002698">
    <property type="entry name" value="FTHF_cligase"/>
</dbReference>
<reference evidence="6 7" key="1">
    <citation type="submission" date="2019-12" db="EMBL/GenBank/DDBJ databases">
        <authorList>
            <person name="Li C."/>
            <person name="Zhao J."/>
        </authorList>
    </citation>
    <scope>NUCLEOTIDE SEQUENCE [LARGE SCALE GENOMIC DNA]</scope>
    <source>
        <strain evidence="6 7">NEAU-DD11</strain>
    </source>
</reference>
<dbReference type="PIRSF" id="PIRSF006806">
    <property type="entry name" value="FTHF_cligase"/>
    <property type="match status" value="1"/>
</dbReference>
<comment type="caution">
    <text evidence="6">The sequence shown here is derived from an EMBL/GenBank/DDBJ whole genome shotgun (WGS) entry which is preliminary data.</text>
</comment>
<keyword evidence="6" id="KW-0436">Ligase</keyword>
<keyword evidence="5" id="KW-0479">Metal-binding</keyword>
<dbReference type="EMBL" id="WSES01000001">
    <property type="protein sequence ID" value="MVW58785.1"/>
    <property type="molecule type" value="Genomic_DNA"/>
</dbReference>
<dbReference type="EC" id="6.3.3.2" evidence="5"/>
<feature type="binding site" evidence="4">
    <location>
        <begin position="149"/>
        <end position="157"/>
    </location>
    <ligand>
        <name>ATP</name>
        <dbReference type="ChEBI" id="CHEBI:30616"/>
    </ligand>
</feature>
<dbReference type="PANTHER" id="PTHR23407">
    <property type="entry name" value="ATPASE INHIBITOR/5-FORMYLTETRAHYDROFOLATE CYCLO-LIGASE"/>
    <property type="match status" value="1"/>
</dbReference>
<evidence type="ECO:0000256" key="5">
    <source>
        <dbReference type="RuleBase" id="RU361279"/>
    </source>
</evidence>
<comment type="similarity">
    <text evidence="1 5">Belongs to the 5-formyltetrahydrofolate cyclo-ligase family.</text>
</comment>
<protein>
    <recommendedName>
        <fullName evidence="5">5-formyltetrahydrofolate cyclo-ligase</fullName>
        <ecNumber evidence="5">6.3.3.2</ecNumber>
    </recommendedName>
</protein>
<evidence type="ECO:0000256" key="4">
    <source>
        <dbReference type="PIRSR" id="PIRSR006806-1"/>
    </source>
</evidence>
<dbReference type="Pfam" id="PF01812">
    <property type="entry name" value="5-FTHF_cyc-lig"/>
    <property type="match status" value="1"/>
</dbReference>
<keyword evidence="7" id="KW-1185">Reference proteome</keyword>
<name>A0A7X3FVJ5_9BURK</name>
<dbReference type="InterPro" id="IPR024185">
    <property type="entry name" value="FTHF_cligase-like_sf"/>
</dbReference>
<dbReference type="Gene3D" id="3.40.50.10420">
    <property type="entry name" value="NagB/RpiA/CoA transferase-like"/>
    <property type="match status" value="1"/>
</dbReference>
<dbReference type="GO" id="GO:0035999">
    <property type="term" value="P:tetrahydrofolate interconversion"/>
    <property type="evidence" value="ECO:0007669"/>
    <property type="project" value="TreeGrafter"/>
</dbReference>
<dbReference type="Proteomes" id="UP000443353">
    <property type="component" value="Unassembled WGS sequence"/>
</dbReference>
<dbReference type="InterPro" id="IPR037171">
    <property type="entry name" value="NagB/RpiA_transferase-like"/>
</dbReference>
<evidence type="ECO:0000256" key="3">
    <source>
        <dbReference type="ARBA" id="ARBA00022840"/>
    </source>
</evidence>
<comment type="catalytic activity">
    <reaction evidence="5">
        <text>(6S)-5-formyl-5,6,7,8-tetrahydrofolate + ATP = (6R)-5,10-methenyltetrahydrofolate + ADP + phosphate</text>
        <dbReference type="Rhea" id="RHEA:10488"/>
        <dbReference type="ChEBI" id="CHEBI:30616"/>
        <dbReference type="ChEBI" id="CHEBI:43474"/>
        <dbReference type="ChEBI" id="CHEBI:57455"/>
        <dbReference type="ChEBI" id="CHEBI:57457"/>
        <dbReference type="ChEBI" id="CHEBI:456216"/>
        <dbReference type="EC" id="6.3.3.2"/>
    </reaction>
</comment>
<keyword evidence="5" id="KW-0460">Magnesium</keyword>
<gene>
    <name evidence="6" type="ORF">GPY61_02460</name>
</gene>
<dbReference type="AlphaFoldDB" id="A0A7X3FVJ5"/>
<keyword evidence="3 4" id="KW-0067">ATP-binding</keyword>
<dbReference type="PANTHER" id="PTHR23407:SF1">
    <property type="entry name" value="5-FORMYLTETRAHYDROFOLATE CYCLO-LIGASE"/>
    <property type="match status" value="1"/>
</dbReference>
<comment type="cofactor">
    <cofactor evidence="5">
        <name>Mg(2+)</name>
        <dbReference type="ChEBI" id="CHEBI:18420"/>
    </cofactor>
</comment>
<evidence type="ECO:0000313" key="6">
    <source>
        <dbReference type="EMBL" id="MVW58785.1"/>
    </source>
</evidence>
<feature type="binding site" evidence="4">
    <location>
        <position position="74"/>
    </location>
    <ligand>
        <name>substrate</name>
    </ligand>
</feature>
<sequence length="201" mass="21971">MTGDSRIPCPSSASVADEKQAAKTALRKALRTARGGLDPAIKVQWDAHIGAQVVAWWRLRQVSVIGVYWPLAGEPDLRAAYAELHQAGVRLALPVVMERDAPLTFTEWTPGEAMLPDEAGVQVPAQLRFIERPPALLIPCLGFNADGYRLGYGGGYYDRTLEQPPRPHTLGIAYSNQEAQFSHAPHDVPLEVIVTETTHVS</sequence>
<proteinExistence type="inferred from homology"/>
<organism evidence="6 7">
    <name type="scientific">Massilia cellulosiltytica</name>
    <dbReference type="NCBI Taxonomy" id="2683234"/>
    <lineage>
        <taxon>Bacteria</taxon>
        <taxon>Pseudomonadati</taxon>
        <taxon>Pseudomonadota</taxon>
        <taxon>Betaproteobacteria</taxon>
        <taxon>Burkholderiales</taxon>
        <taxon>Oxalobacteraceae</taxon>
        <taxon>Telluria group</taxon>
        <taxon>Massilia</taxon>
    </lineage>
</organism>
<dbReference type="NCBIfam" id="TIGR02727">
    <property type="entry name" value="MTHFS_bact"/>
    <property type="match status" value="1"/>
</dbReference>
<keyword evidence="2 4" id="KW-0547">Nucleotide-binding</keyword>
<dbReference type="GO" id="GO:0005524">
    <property type="term" value="F:ATP binding"/>
    <property type="evidence" value="ECO:0007669"/>
    <property type="project" value="UniProtKB-KW"/>
</dbReference>
<dbReference type="GO" id="GO:0046872">
    <property type="term" value="F:metal ion binding"/>
    <property type="evidence" value="ECO:0007669"/>
    <property type="project" value="UniProtKB-KW"/>
</dbReference>
<accession>A0A7X3FVJ5</accession>
<feature type="binding site" evidence="4">
    <location>
        <begin position="23"/>
        <end position="27"/>
    </location>
    <ligand>
        <name>ATP</name>
        <dbReference type="ChEBI" id="CHEBI:30616"/>
    </ligand>
</feature>
<dbReference type="GO" id="GO:0030272">
    <property type="term" value="F:5-formyltetrahydrofolate cyclo-ligase activity"/>
    <property type="evidence" value="ECO:0007669"/>
    <property type="project" value="UniProtKB-EC"/>
</dbReference>
<dbReference type="SUPFAM" id="SSF100950">
    <property type="entry name" value="NagB/RpiA/CoA transferase-like"/>
    <property type="match status" value="1"/>
</dbReference>
<evidence type="ECO:0000256" key="1">
    <source>
        <dbReference type="ARBA" id="ARBA00010638"/>
    </source>
</evidence>